<keyword evidence="1" id="KW-0812">Transmembrane</keyword>
<keyword evidence="1" id="KW-1133">Transmembrane helix</keyword>
<comment type="caution">
    <text evidence="2">The sequence shown here is derived from an EMBL/GenBank/DDBJ whole genome shotgun (WGS) entry which is preliminary data.</text>
</comment>
<evidence type="ECO:0000256" key="1">
    <source>
        <dbReference type="SAM" id="Phobius"/>
    </source>
</evidence>
<gene>
    <name evidence="2" type="ORF">C2R26_04190</name>
</gene>
<dbReference type="AlphaFoldDB" id="A0A2P4R7K0"/>
<keyword evidence="1" id="KW-0472">Membrane</keyword>
<proteinExistence type="predicted"/>
<dbReference type="EMBL" id="PPWZ01000025">
    <property type="protein sequence ID" value="POH37213.1"/>
    <property type="molecule type" value="Genomic_DNA"/>
</dbReference>
<accession>A0A2P4R7K0</accession>
<sequence>MNEYTSVSSLEQLLSKIIGKIIIIIIVLLILAFIRPLINYYLGKLRNERFNPDKFNKKFYKKTKYQMYGNGSGAHQEFTFIRSETNKIQFYQDKYKPFLDNSQSKRNHIELSGGAMYTPNFYKEIPSNFFSKVGHYLFNWDHVTYKLDLRA</sequence>
<protein>
    <submittedName>
        <fullName evidence="2">Uncharacterized protein</fullName>
    </submittedName>
</protein>
<reference evidence="2" key="1">
    <citation type="submission" date="2018-01" db="EMBL/GenBank/DDBJ databases">
        <title>Genome sequnecing of Lactobacillus formosensis KACC 18721.</title>
        <authorList>
            <person name="Kim S.-J."/>
            <person name="Heo J."/>
        </authorList>
    </citation>
    <scope>NUCLEOTIDE SEQUENCE</scope>
    <source>
        <strain evidence="2">KACC 18721</strain>
    </source>
</reference>
<organism evidence="2">
    <name type="scientific">Companilactobacillus formosensis</name>
    <dbReference type="NCBI Taxonomy" id="1617889"/>
    <lineage>
        <taxon>Bacteria</taxon>
        <taxon>Bacillati</taxon>
        <taxon>Bacillota</taxon>
        <taxon>Bacilli</taxon>
        <taxon>Lactobacillales</taxon>
        <taxon>Lactobacillaceae</taxon>
        <taxon>Companilactobacillus</taxon>
    </lineage>
</organism>
<feature type="transmembrane region" description="Helical" evidence="1">
    <location>
        <begin position="17"/>
        <end position="38"/>
    </location>
</feature>
<evidence type="ECO:0000313" key="2">
    <source>
        <dbReference type="EMBL" id="POH37213.1"/>
    </source>
</evidence>
<name>A0A2P4R7K0_9LACO</name>